<dbReference type="AlphaFoldDB" id="A0A1E3X8Z1"/>
<evidence type="ECO:0000313" key="1">
    <source>
        <dbReference type="EMBL" id="ODS32093.1"/>
    </source>
</evidence>
<sequence length="171" mass="19093">MLDSQDESCNVLTLFQDKSMIIPKGGTGLGSVSENGEWIEKSDMMYVNEDGSPADLVPSSYDGEIELKETVSIEFLLEHNITSIYSLQGEENHPDFVKAVAENKDVFTFVFNYRADYEGDPAFVIENEGEVFVLVGKKIEFEFIGLDGAGALDEDEPETEDVEDEFDFAMM</sequence>
<protein>
    <submittedName>
        <fullName evidence="1">Uncharacterized protein</fullName>
    </submittedName>
</protein>
<gene>
    <name evidence="1" type="ORF">SCARUB_02800</name>
</gene>
<name>A0A1E3X8Z1_9BACT</name>
<proteinExistence type="predicted"/>
<dbReference type="Proteomes" id="UP000094056">
    <property type="component" value="Unassembled WGS sequence"/>
</dbReference>
<accession>A0A1E3X8Z1</accession>
<organism evidence="1 2">
    <name type="scientific">Candidatus Scalindua rubra</name>
    <dbReference type="NCBI Taxonomy" id="1872076"/>
    <lineage>
        <taxon>Bacteria</taxon>
        <taxon>Pseudomonadati</taxon>
        <taxon>Planctomycetota</taxon>
        <taxon>Candidatus Brocadiia</taxon>
        <taxon>Candidatus Brocadiales</taxon>
        <taxon>Candidatus Scalinduaceae</taxon>
        <taxon>Candidatus Scalindua</taxon>
    </lineage>
</organism>
<comment type="caution">
    <text evidence="1">The sequence shown here is derived from an EMBL/GenBank/DDBJ whole genome shotgun (WGS) entry which is preliminary data.</text>
</comment>
<reference evidence="1 2" key="1">
    <citation type="submission" date="2016-07" db="EMBL/GenBank/DDBJ databases">
        <title>Draft genome of Scalindua rubra, obtained from a brine-seawater interface in the Red Sea, sheds light on salt adaptation in anammox bacteria.</title>
        <authorList>
            <person name="Speth D.R."/>
            <person name="Lagkouvardos I."/>
            <person name="Wang Y."/>
            <person name="Qian P.-Y."/>
            <person name="Dutilh B.E."/>
            <person name="Jetten M.S."/>
        </authorList>
    </citation>
    <scope>NUCLEOTIDE SEQUENCE [LARGE SCALE GENOMIC DNA]</scope>
    <source>
        <strain evidence="1">BSI-1</strain>
    </source>
</reference>
<evidence type="ECO:0000313" key="2">
    <source>
        <dbReference type="Proteomes" id="UP000094056"/>
    </source>
</evidence>
<dbReference type="EMBL" id="MAYW01000078">
    <property type="protein sequence ID" value="ODS32093.1"/>
    <property type="molecule type" value="Genomic_DNA"/>
</dbReference>